<dbReference type="EMBL" id="JAAEDM010000159">
    <property type="protein sequence ID" value="MBR0674439.1"/>
    <property type="molecule type" value="Genomic_DNA"/>
</dbReference>
<dbReference type="PANTHER" id="PTHR38340:SF1">
    <property type="entry name" value="S-LAYER PROTEIN"/>
    <property type="match status" value="1"/>
</dbReference>
<dbReference type="Gene3D" id="2.150.10.10">
    <property type="entry name" value="Serralysin-like metalloprotease, C-terminal"/>
    <property type="match status" value="6"/>
</dbReference>
<comment type="caution">
    <text evidence="3">The sequence shown here is derived from an EMBL/GenBank/DDBJ whole genome shotgun (WGS) entry which is preliminary data.</text>
</comment>
<keyword evidence="2" id="KW-0964">Secreted</keyword>
<proteinExistence type="predicted"/>
<dbReference type="PANTHER" id="PTHR38340">
    <property type="entry name" value="S-LAYER PROTEIN"/>
    <property type="match status" value="1"/>
</dbReference>
<sequence>SPDAVNDGWYGAVRVTGIEEFHLTGSDQNNDLLVMTEFGGSANGGGGNDTFLSLKGADKFVGGDGQDLYYFVGNFGIDLIEDLTTGDIVDFRGLMASDLSFRRVGADLIVESIAGDRLTLTNHFDGALTGRAWQFRVDGVVIGVNVATLPESARGTLMRGTSNADQLVGSASADEIVGLAGADLVRGDAGADFLRGGTGDDVYAYSRGDGSDTISDDSGDDMLLLADAGALNSAIRIGNDLQITASDGARILIQNHFGVGRIERFSDLDSATFGVSASDGSIGLLVAGSNLTESLTGAAGNDLLLAWDGADKLQGEGGADTLSGGAGSDTLDGGAGIDRLIGGAGDDAYFHTTGDVVIEGLNQGIDTVRTDAATHVLALNVENVVAIGTGARSFVGNALNNAISGNVGSDTLNGGAGNDTLDGSNGIDRLIGGLGDDVYLTSAGDVVVEFLNQGIDEVRTTSATFVLGVNIENLTATNAIAHTLTGNTLNNAITGNGGADTLNGGAGNDTLVGGAGIDRLVGGADNDTYVVETVGDLVVEFAGAGIDTVRTTLASYTLTANVENLVATNAIAHILTGNTLANSITGNGAADSLLGGDGADTLTGGAGADTLVGGAGIDRLVGGADNDTYAVETVGDLVVEFAGAGVDSVRTTLAAYTLTLNVENLVATNAIAHTLVGNALANSITGNSSADSLLGGDGTDTLNGGTGADTLVGGAGVDRLVGGADNDTYAVETVGDLVVEFAGAGVDTVRTTLAAYTLTLNVENLVATNAIAHTLVGNALANSITGNSSADSLLGGDGTDTLNGGTGADTLVGGAGVDRLIGGADNDTYLLETVGDLVVEFAGAGVDTVRTTLAAYTLTLNVENLVATNAIAHTLVGNALANNITGNSAADSLLGGDGADTLTGGAGADTLIGDVGQDTLTGGAGNDQFRINAIAESTVAAPDLILDFSFAAATGIDRVDLRAIDANAGLAGDQAFTYRGANFAGAAGDLRVQALGGGVFVAAGDVNGDSVADFAITIQSATGPGAGWFLL</sequence>
<accession>A0A9X9X4W0</accession>
<name>A0A9X9X4W0_9PROT</name>
<evidence type="ECO:0000313" key="3">
    <source>
        <dbReference type="EMBL" id="MBR0674439.1"/>
    </source>
</evidence>
<dbReference type="InterPro" id="IPR018511">
    <property type="entry name" value="Hemolysin-typ_Ca-bd_CS"/>
</dbReference>
<comment type="subcellular location">
    <subcellularLocation>
        <location evidence="1">Secreted</location>
    </subcellularLocation>
</comment>
<dbReference type="Proteomes" id="UP001138751">
    <property type="component" value="Unassembled WGS sequence"/>
</dbReference>
<dbReference type="GO" id="GO:0005576">
    <property type="term" value="C:extracellular region"/>
    <property type="evidence" value="ECO:0007669"/>
    <property type="project" value="UniProtKB-SubCell"/>
</dbReference>
<dbReference type="Pfam" id="PF00353">
    <property type="entry name" value="HemolysinCabind"/>
    <property type="match status" value="10"/>
</dbReference>
<gene>
    <name evidence="3" type="ORF">GXW76_24955</name>
</gene>
<keyword evidence="4" id="KW-1185">Reference proteome</keyword>
<dbReference type="AlphaFoldDB" id="A0A9X9X4W0"/>
<dbReference type="PRINTS" id="PR00313">
    <property type="entry name" value="CABNDNGRPT"/>
</dbReference>
<protein>
    <submittedName>
        <fullName evidence="3">Calcium-binding protein</fullName>
    </submittedName>
</protein>
<evidence type="ECO:0000256" key="2">
    <source>
        <dbReference type="ARBA" id="ARBA00022525"/>
    </source>
</evidence>
<dbReference type="PROSITE" id="PS00330">
    <property type="entry name" value="HEMOLYSIN_CALCIUM"/>
    <property type="match status" value="9"/>
</dbReference>
<feature type="non-terminal residue" evidence="3">
    <location>
        <position position="1"/>
    </location>
</feature>
<dbReference type="GO" id="GO:0005509">
    <property type="term" value="F:calcium ion binding"/>
    <property type="evidence" value="ECO:0007669"/>
    <property type="project" value="InterPro"/>
</dbReference>
<dbReference type="InterPro" id="IPR001343">
    <property type="entry name" value="Hemolysn_Ca-bd"/>
</dbReference>
<reference evidence="3" key="1">
    <citation type="submission" date="2020-01" db="EMBL/GenBank/DDBJ databases">
        <authorList>
            <person name="Rat A."/>
        </authorList>
    </citation>
    <scope>NUCLEOTIDE SEQUENCE</scope>
    <source>
        <strain evidence="3">LMG 31231</strain>
    </source>
</reference>
<evidence type="ECO:0000256" key="1">
    <source>
        <dbReference type="ARBA" id="ARBA00004613"/>
    </source>
</evidence>
<dbReference type="SUPFAM" id="SSF51120">
    <property type="entry name" value="beta-Roll"/>
    <property type="match status" value="9"/>
</dbReference>
<dbReference type="InterPro" id="IPR011049">
    <property type="entry name" value="Serralysin-like_metalloprot_C"/>
</dbReference>
<dbReference type="InterPro" id="IPR050557">
    <property type="entry name" value="RTX_toxin/Mannuronan_C5-epim"/>
</dbReference>
<organism evidence="3 4">
    <name type="scientific">Neoroseomonas soli</name>
    <dbReference type="NCBI Taxonomy" id="1081025"/>
    <lineage>
        <taxon>Bacteria</taxon>
        <taxon>Pseudomonadati</taxon>
        <taxon>Pseudomonadota</taxon>
        <taxon>Alphaproteobacteria</taxon>
        <taxon>Acetobacterales</taxon>
        <taxon>Acetobacteraceae</taxon>
        <taxon>Neoroseomonas</taxon>
    </lineage>
</organism>
<evidence type="ECO:0000313" key="4">
    <source>
        <dbReference type="Proteomes" id="UP001138751"/>
    </source>
</evidence>
<reference evidence="3" key="2">
    <citation type="journal article" date="2021" name="Syst. Appl. Microbiol.">
        <title>Roseomonas hellenica sp. nov., isolated from roots of wild-growing Alkanna tinctoria.</title>
        <authorList>
            <person name="Rat A."/>
            <person name="Naranjo H.D."/>
            <person name="Lebbe L."/>
            <person name="Cnockaert M."/>
            <person name="Krigas N."/>
            <person name="Grigoriadou K."/>
            <person name="Maloupa E."/>
            <person name="Willems A."/>
        </authorList>
    </citation>
    <scope>NUCLEOTIDE SEQUENCE</scope>
    <source>
        <strain evidence="3">LMG 31231</strain>
    </source>
</reference>